<dbReference type="Proteomes" id="UP000471447">
    <property type="component" value="Unassembled WGS sequence"/>
</dbReference>
<evidence type="ECO:0000313" key="2">
    <source>
        <dbReference type="EMBL" id="KAB6421257.1"/>
    </source>
</evidence>
<name>A0A7J5QNX6_9BACE</name>
<proteinExistence type="predicted"/>
<sequence length="78" mass="8971">MGTGLLPDRGSWQDTANLSDERGYNRGNFHVLLRKIRTTKTCRQTPHERTDKKPGKISRLPQGHTDCTEIRKDLKEIP</sequence>
<feature type="compositionally biased region" description="Basic and acidic residues" evidence="1">
    <location>
        <begin position="45"/>
        <end position="54"/>
    </location>
</feature>
<accession>A0A7J5QNX6</accession>
<dbReference type="RefSeq" id="WP_048698835.1">
    <property type="nucleotide sequence ID" value="NZ_JBDORN010000021.1"/>
</dbReference>
<dbReference type="EMBL" id="WDCG01000020">
    <property type="protein sequence ID" value="KAB6421257.1"/>
    <property type="molecule type" value="Genomic_DNA"/>
</dbReference>
<feature type="region of interest" description="Disordered" evidence="1">
    <location>
        <begin position="1"/>
        <end position="21"/>
    </location>
</feature>
<gene>
    <name evidence="2" type="ORF">GAZ26_17160</name>
</gene>
<comment type="caution">
    <text evidence="2">The sequence shown here is derived from an EMBL/GenBank/DDBJ whole genome shotgun (WGS) entry which is preliminary data.</text>
</comment>
<organism evidence="2 3">
    <name type="scientific">Bacteroides xylanisolvens</name>
    <dbReference type="NCBI Taxonomy" id="371601"/>
    <lineage>
        <taxon>Bacteria</taxon>
        <taxon>Pseudomonadati</taxon>
        <taxon>Bacteroidota</taxon>
        <taxon>Bacteroidia</taxon>
        <taxon>Bacteroidales</taxon>
        <taxon>Bacteroidaceae</taxon>
        <taxon>Bacteroides</taxon>
    </lineage>
</organism>
<dbReference type="AlphaFoldDB" id="A0A7J5QNX6"/>
<feature type="compositionally biased region" description="Basic and acidic residues" evidence="1">
    <location>
        <begin position="66"/>
        <end position="78"/>
    </location>
</feature>
<reference evidence="2 3" key="1">
    <citation type="journal article" date="2019" name="Nat. Med.">
        <title>A library of human gut bacterial isolates paired with longitudinal multiomics data enables mechanistic microbiome research.</title>
        <authorList>
            <person name="Poyet M."/>
            <person name="Groussin M."/>
            <person name="Gibbons S.M."/>
            <person name="Avila-Pacheco J."/>
            <person name="Jiang X."/>
            <person name="Kearney S.M."/>
            <person name="Perrotta A.R."/>
            <person name="Berdy B."/>
            <person name="Zhao S."/>
            <person name="Lieberman T.D."/>
            <person name="Swanson P.K."/>
            <person name="Smith M."/>
            <person name="Roesemann S."/>
            <person name="Alexander J.E."/>
            <person name="Rich S.A."/>
            <person name="Livny J."/>
            <person name="Vlamakis H."/>
            <person name="Clish C."/>
            <person name="Bullock K."/>
            <person name="Deik A."/>
            <person name="Scott J."/>
            <person name="Pierce K.A."/>
            <person name="Xavier R.J."/>
            <person name="Alm E.J."/>
        </authorList>
    </citation>
    <scope>NUCLEOTIDE SEQUENCE [LARGE SCALE GENOMIC DNA]</scope>
    <source>
        <strain evidence="2 3">BIOML-A7</strain>
    </source>
</reference>
<feature type="region of interest" description="Disordered" evidence="1">
    <location>
        <begin position="41"/>
        <end position="78"/>
    </location>
</feature>
<evidence type="ECO:0000256" key="1">
    <source>
        <dbReference type="SAM" id="MobiDB-lite"/>
    </source>
</evidence>
<protein>
    <submittedName>
        <fullName evidence="2">Uncharacterized protein</fullName>
    </submittedName>
</protein>
<evidence type="ECO:0000313" key="3">
    <source>
        <dbReference type="Proteomes" id="UP000471447"/>
    </source>
</evidence>